<evidence type="ECO:0000313" key="7">
    <source>
        <dbReference type="Proteomes" id="UP000716004"/>
    </source>
</evidence>
<dbReference type="Pfam" id="PF14382">
    <property type="entry name" value="ECR1_N"/>
    <property type="match status" value="1"/>
</dbReference>
<evidence type="ECO:0000313" key="5">
    <source>
        <dbReference type="EMBL" id="MBX8631485.1"/>
    </source>
</evidence>
<gene>
    <name evidence="3" type="primary">csl4</name>
    <name evidence="5" type="ORF">J9259_03055</name>
    <name evidence="6" type="ORF">KIY12_07880</name>
</gene>
<accession>A0A8J8CDT7</accession>
<dbReference type="Proteomes" id="UP000750197">
    <property type="component" value="Unassembled WGS sequence"/>
</dbReference>
<dbReference type="PANTHER" id="PTHR12686:SF8">
    <property type="entry name" value="EXOSOME COMPLEX COMPONENT CSL4"/>
    <property type="match status" value="1"/>
</dbReference>
<dbReference type="GO" id="GO:0006396">
    <property type="term" value="P:RNA processing"/>
    <property type="evidence" value="ECO:0007669"/>
    <property type="project" value="InterPro"/>
</dbReference>
<comment type="caution">
    <text evidence="5">The sequence shown here is derived from an EMBL/GenBank/DDBJ whole genome shotgun (WGS) entry which is preliminary data.</text>
</comment>
<comment type="subunit">
    <text evidence="3">Component of the archaeal exosome complex. Forms a trimer of Rrp4 and/or Csl4 subunits. The trimer associates with an hexameric ring-like arrangement composed of 3 Rrp41-Rrp42 heterodimers. Interacts with DnaG.</text>
</comment>
<keyword evidence="3" id="KW-0479">Metal-binding</keyword>
<dbReference type="AlphaFoldDB" id="A0A8J8CDT7"/>
<evidence type="ECO:0000259" key="4">
    <source>
        <dbReference type="SMART" id="SM00316"/>
    </source>
</evidence>
<feature type="domain" description="S1 motif" evidence="4">
    <location>
        <begin position="60"/>
        <end position="138"/>
    </location>
</feature>
<dbReference type="InterPro" id="IPR003029">
    <property type="entry name" value="S1_domain"/>
</dbReference>
<feature type="binding site" evidence="3">
    <location>
        <position position="168"/>
    </location>
    <ligand>
        <name>Zn(2+)</name>
        <dbReference type="ChEBI" id="CHEBI:29105"/>
    </ligand>
</feature>
<dbReference type="Proteomes" id="UP000716004">
    <property type="component" value="Unassembled WGS sequence"/>
</dbReference>
<feature type="binding site" evidence="3">
    <location>
        <position position="152"/>
    </location>
    <ligand>
        <name>Zn(2+)</name>
        <dbReference type="ChEBI" id="CHEBI:29105"/>
    </ligand>
</feature>
<dbReference type="InterPro" id="IPR030850">
    <property type="entry name" value="Exosome_Csl4_arc"/>
</dbReference>
<keyword evidence="3" id="KW-0862">Zinc</keyword>
<dbReference type="GO" id="GO:0003723">
    <property type="term" value="F:RNA binding"/>
    <property type="evidence" value="ECO:0007669"/>
    <property type="project" value="InterPro"/>
</dbReference>
<comment type="similarity">
    <text evidence="3">Belongs to the CSL4 family.</text>
</comment>
<dbReference type="GO" id="GO:0000178">
    <property type="term" value="C:exosome (RNase complex)"/>
    <property type="evidence" value="ECO:0007669"/>
    <property type="project" value="UniProtKB-KW"/>
</dbReference>
<dbReference type="HAMAP" id="MF_00975">
    <property type="entry name" value="Exosome_Csl4"/>
    <property type="match status" value="1"/>
</dbReference>
<dbReference type="Gene3D" id="2.20.70.10">
    <property type="match status" value="1"/>
</dbReference>
<reference evidence="5" key="1">
    <citation type="submission" date="2021-04" db="EMBL/GenBank/DDBJ databases">
        <title>Genomic insights into ecological role and evolution of a novel Thermoplasmata order Candidatus Sysuiplasmatales.</title>
        <authorList>
            <person name="Yuan Y."/>
        </authorList>
    </citation>
    <scope>NUCLEOTIDE SEQUENCE</scope>
    <source>
        <strain evidence="6">TUT19-bin139</strain>
        <strain evidence="5">YP2-bin.285</strain>
    </source>
</reference>
<feature type="binding site" evidence="3">
    <location>
        <position position="165"/>
    </location>
    <ligand>
        <name>Zn(2+)</name>
        <dbReference type="ChEBI" id="CHEBI:29105"/>
    </ligand>
</feature>
<organism evidence="5 7">
    <name type="scientific">Candidatus Sysuiplasma superficiale</name>
    <dbReference type="NCBI Taxonomy" id="2823368"/>
    <lineage>
        <taxon>Archaea</taxon>
        <taxon>Methanobacteriati</taxon>
        <taxon>Thermoplasmatota</taxon>
        <taxon>Thermoplasmata</taxon>
        <taxon>Candidatus Sysuiplasmatales</taxon>
        <taxon>Candidatus Sysuiplasmataceae</taxon>
        <taxon>Candidatus Sysuiplasma</taxon>
    </lineage>
</organism>
<dbReference type="GO" id="GO:0008270">
    <property type="term" value="F:zinc ion binding"/>
    <property type="evidence" value="ECO:0007669"/>
    <property type="project" value="UniProtKB-UniRule"/>
</dbReference>
<dbReference type="GO" id="GO:0006401">
    <property type="term" value="P:RNA catabolic process"/>
    <property type="evidence" value="ECO:0007669"/>
    <property type="project" value="UniProtKB-UniRule"/>
</dbReference>
<evidence type="ECO:0000256" key="1">
    <source>
        <dbReference type="ARBA" id="ARBA00022490"/>
    </source>
</evidence>
<comment type="subcellular location">
    <subcellularLocation>
        <location evidence="3">Cytoplasm</location>
    </subcellularLocation>
</comment>
<sequence length="186" mass="20133">MKGKLVVPGDVVAIVEEYAAGKGTYEADGKIIASETGELVLDGKNHVASIIPFNPVAEPKKKDVVYATVTDIRSSMAVCELLSIEGKERGITGNTDATLHVSAMSPQYTESVGQAVHVGDIIRAEVIQSSPSIQLSTVNSHMGVVMAYCSRCHSILRLKDRSLYCDECERFEKRKIADDYGSAVFH</sequence>
<dbReference type="Pfam" id="PF10447">
    <property type="entry name" value="EXOSC1"/>
    <property type="match status" value="1"/>
</dbReference>
<protein>
    <recommendedName>
        <fullName evidence="3">Exosome complex component Csl4</fullName>
    </recommendedName>
</protein>
<dbReference type="SMART" id="SM00316">
    <property type="entry name" value="S1"/>
    <property type="match status" value="1"/>
</dbReference>
<proteinExistence type="inferred from homology"/>
<dbReference type="InterPro" id="IPR039771">
    <property type="entry name" value="Csl4"/>
</dbReference>
<dbReference type="InterPro" id="IPR019495">
    <property type="entry name" value="EXOSC1_C"/>
</dbReference>
<dbReference type="GO" id="GO:0005737">
    <property type="term" value="C:cytoplasm"/>
    <property type="evidence" value="ECO:0007669"/>
    <property type="project" value="UniProtKB-SubCell"/>
</dbReference>
<keyword evidence="2 3" id="KW-0271">Exosome</keyword>
<dbReference type="Gene3D" id="2.40.50.100">
    <property type="match status" value="1"/>
</dbReference>
<evidence type="ECO:0000256" key="2">
    <source>
        <dbReference type="ARBA" id="ARBA00022835"/>
    </source>
</evidence>
<dbReference type="SUPFAM" id="SSF50249">
    <property type="entry name" value="Nucleic acid-binding proteins"/>
    <property type="match status" value="1"/>
</dbReference>
<name>A0A8J8CDT7_9ARCH</name>
<dbReference type="PANTHER" id="PTHR12686">
    <property type="entry name" value="3'-5' EXORIBONUCLEASE CSL4-RELATED"/>
    <property type="match status" value="1"/>
</dbReference>
<dbReference type="EMBL" id="JAHEAC010000080">
    <property type="protein sequence ID" value="MBX8644622.1"/>
    <property type="molecule type" value="Genomic_DNA"/>
</dbReference>
<comment type="function">
    <text evidence="3">Non-catalytic component of the exosome, which is a complex involved in RNA degradation. Increases the RNA binding and the efficiency of RNA degradation. Helpful for the interaction of the exosome with A-poor RNAs.</text>
</comment>
<keyword evidence="1 3" id="KW-0963">Cytoplasm</keyword>
<feature type="binding site" evidence="3">
    <location>
        <position position="149"/>
    </location>
    <ligand>
        <name>Zn(2+)</name>
        <dbReference type="ChEBI" id="CHEBI:29105"/>
    </ligand>
</feature>
<dbReference type="EMBL" id="JAGVSJ010000005">
    <property type="protein sequence ID" value="MBX8631485.1"/>
    <property type="molecule type" value="Genomic_DNA"/>
</dbReference>
<evidence type="ECO:0000313" key="6">
    <source>
        <dbReference type="EMBL" id="MBX8644622.1"/>
    </source>
</evidence>
<dbReference type="InterPro" id="IPR025721">
    <property type="entry name" value="Exosome_cplx_N_dom"/>
</dbReference>
<dbReference type="Gene3D" id="2.40.50.140">
    <property type="entry name" value="Nucleic acid-binding proteins"/>
    <property type="match status" value="1"/>
</dbReference>
<dbReference type="SUPFAM" id="SSF110324">
    <property type="entry name" value="Ribosomal L27 protein-like"/>
    <property type="match status" value="1"/>
</dbReference>
<dbReference type="NCBIfam" id="NF034126">
    <property type="entry name" value="PRK09521.1"/>
    <property type="match status" value="1"/>
</dbReference>
<evidence type="ECO:0000256" key="3">
    <source>
        <dbReference type="HAMAP-Rule" id="MF_00975"/>
    </source>
</evidence>
<dbReference type="InterPro" id="IPR012340">
    <property type="entry name" value="NA-bd_OB-fold"/>
</dbReference>